<keyword evidence="1" id="KW-0812">Transmembrane</keyword>
<sequence>MNCLYISIRCSLKLIALHILFIAMLLVGGCSKEESETPSGSTEITLETFSAENVSSLRVTFKGEIKELNNEKILDHGFVFIRDYTPASPGKEIELSLGAEVSANKPIIYTYQPDVPFDFEDIHAFYFYVKTIKGFYKGPHKTFEIDGLVVEQQNALQATLGETIALKGDFSGLHSAYQLTLVDDYKIHALSYTVSDDKESLSFVLPLSLESVHGSTVQIGYEKFKPYYGTISKTLANVRILGSIHPPTKKNYNPNEPLLLTGSALPYSWTDDQSLQVLVGDASIPYQREIKLGDIPGLKGHRFRLGFKNGRDSIIFPEPIELNQPNPSLLQFNRYIIHPFSSFRTNDYNFYSYFQGNGKYYLGETLLERGPTNGMSYSFHVGDIPAGKHYFSAVNDLFTLTSAKPIEVRNLVWNTTDKNKGHLGEQVILQGTFIEGFEYQVNLEGEIIGSFFGKNNELPIELSPSFIGKKQMKIGYYVGQGTTLHSLEKSVLIETLPFQIDLMTPLQGYPGDVVTLEGKGIGYINHILVGDKVVYPLFVNINKVQFPAPDIPSKGKVRVTLDMLNELYPVEALFEIL</sequence>
<reference evidence="2 3" key="1">
    <citation type="submission" date="2020-08" db="EMBL/GenBank/DDBJ databases">
        <title>Sphingobacterium sp. DN00404 isolated from aquaculture water.</title>
        <authorList>
            <person name="Zhang M."/>
        </authorList>
    </citation>
    <scope>NUCLEOTIDE SEQUENCE [LARGE SCALE GENOMIC DNA]</scope>
    <source>
        <strain evidence="2 3">KCTC 42746</strain>
    </source>
</reference>
<gene>
    <name evidence="2" type="ORF">H8B21_10390</name>
</gene>
<keyword evidence="1" id="KW-1133">Transmembrane helix</keyword>
<proteinExistence type="predicted"/>
<evidence type="ECO:0000313" key="3">
    <source>
        <dbReference type="Proteomes" id="UP000651112"/>
    </source>
</evidence>
<evidence type="ECO:0000256" key="1">
    <source>
        <dbReference type="SAM" id="Phobius"/>
    </source>
</evidence>
<name>A0ABR7XS38_9SPHI</name>
<keyword evidence="3" id="KW-1185">Reference proteome</keyword>
<evidence type="ECO:0000313" key="2">
    <source>
        <dbReference type="EMBL" id="MBD1421977.1"/>
    </source>
</evidence>
<comment type="caution">
    <text evidence="2">The sequence shown here is derived from an EMBL/GenBank/DDBJ whole genome shotgun (WGS) entry which is preliminary data.</text>
</comment>
<evidence type="ECO:0008006" key="4">
    <source>
        <dbReference type="Google" id="ProtNLM"/>
    </source>
</evidence>
<dbReference type="EMBL" id="JACNYL010000002">
    <property type="protein sequence ID" value="MBD1421977.1"/>
    <property type="molecule type" value="Genomic_DNA"/>
</dbReference>
<dbReference type="Proteomes" id="UP000651112">
    <property type="component" value="Unassembled WGS sequence"/>
</dbReference>
<organism evidence="2 3">
    <name type="scientific">Sphingobacterium chuzhouense</name>
    <dbReference type="NCBI Taxonomy" id="1742264"/>
    <lineage>
        <taxon>Bacteria</taxon>
        <taxon>Pseudomonadati</taxon>
        <taxon>Bacteroidota</taxon>
        <taxon>Sphingobacteriia</taxon>
        <taxon>Sphingobacteriales</taxon>
        <taxon>Sphingobacteriaceae</taxon>
        <taxon>Sphingobacterium</taxon>
    </lineage>
</organism>
<accession>A0ABR7XS38</accession>
<feature type="transmembrane region" description="Helical" evidence="1">
    <location>
        <begin position="12"/>
        <end position="29"/>
    </location>
</feature>
<protein>
    <recommendedName>
        <fullName evidence="4">IPT/TIG domain-containing protein</fullName>
    </recommendedName>
</protein>
<dbReference type="RefSeq" id="WP_190313677.1">
    <property type="nucleotide sequence ID" value="NZ_JACNYL010000002.1"/>
</dbReference>
<keyword evidence="1" id="KW-0472">Membrane</keyword>